<dbReference type="OrthoDB" id="5653740at2"/>
<accession>A0A222P3N3</accession>
<protein>
    <submittedName>
        <fullName evidence="1">Legionella pneumophila major outer membrane protein</fullName>
    </submittedName>
</protein>
<dbReference type="RefSeq" id="WP_094091320.1">
    <property type="nucleotide sequence ID" value="NZ_CP016397.1"/>
</dbReference>
<evidence type="ECO:0000313" key="2">
    <source>
        <dbReference type="Proteomes" id="UP000201728"/>
    </source>
</evidence>
<name>A0A222P3N3_9GAMM</name>
<dbReference type="InterPro" id="IPR007825">
    <property type="entry name" value="Major_OMP_Legionella"/>
</dbReference>
<reference evidence="2" key="1">
    <citation type="submission" date="2016-07" db="EMBL/GenBank/DDBJ databases">
        <authorList>
            <person name="Florea S."/>
            <person name="Webb J.S."/>
            <person name="Jaromczyk J."/>
            <person name="Schardl C.L."/>
        </authorList>
    </citation>
    <scope>NUCLEOTIDE SEQUENCE [LARGE SCALE GENOMIC DNA]</scope>
    <source>
        <strain evidence="2">CDC-D5610</strain>
    </source>
</reference>
<dbReference type="Pfam" id="PF05150">
    <property type="entry name" value="Legionella_OMP"/>
    <property type="match status" value="1"/>
</dbReference>
<evidence type="ECO:0000313" key="1">
    <source>
        <dbReference type="EMBL" id="ASQ46464.1"/>
    </source>
</evidence>
<gene>
    <name evidence="1" type="ORF">clem_09570</name>
</gene>
<proteinExistence type="predicted"/>
<dbReference type="AlphaFoldDB" id="A0A222P3N3"/>
<dbReference type="PROSITE" id="PS51257">
    <property type="entry name" value="PROKAR_LIPOPROTEIN"/>
    <property type="match status" value="1"/>
</dbReference>
<keyword evidence="2" id="KW-1185">Reference proteome</keyword>
<dbReference type="Proteomes" id="UP000201728">
    <property type="component" value="Chromosome"/>
</dbReference>
<dbReference type="EMBL" id="CP016397">
    <property type="protein sequence ID" value="ASQ46464.1"/>
    <property type="molecule type" value="Genomic_DNA"/>
</dbReference>
<sequence length="321" mass="35732">MFKPYLFSGLLLIANTSYSGTMGCQTEGVTVPCENRAWDIGIGALYLKPTSPLLNPYLRSGILINDLHYHSVKSPWDWGFMAEGSYHFNTGNDVNVNWLHFNDKYNDSVSAFFPEASIPRTQTAYLNFKTRLDVVNVEFAQNSHLGSKTNLRLHGGLQYANGNIDRDIQQYEQILTFPTSLFHTASLEATYRGLGPRLGGDISRQLPHGFAVFAKSAMALLVGEAKTKLSGNNLSGPRITPFSRYVKQTSLVPELETKLGASYEFNAGMGQVTLLAGWLFQHYFNLFSLASGEFPQRFNEPVSHELSLNGPFIQGKWVADV</sequence>
<organism evidence="1 2">
    <name type="scientific">Legionella clemsonensis</name>
    <dbReference type="NCBI Taxonomy" id="1867846"/>
    <lineage>
        <taxon>Bacteria</taxon>
        <taxon>Pseudomonadati</taxon>
        <taxon>Pseudomonadota</taxon>
        <taxon>Gammaproteobacteria</taxon>
        <taxon>Legionellales</taxon>
        <taxon>Legionellaceae</taxon>
        <taxon>Legionella</taxon>
    </lineage>
</organism>
<dbReference type="KEGG" id="lcd:clem_09570"/>